<accession>B9YYR7</accession>
<evidence type="ECO:0000313" key="2">
    <source>
        <dbReference type="Proteomes" id="UP000003165"/>
    </source>
</evidence>
<sequence length="148" mass="15745">MKHLDITGQTFGSVTAISLERIATDPSGDKREYWKAKCICGAVFTRRKDGITGCKSTSCTCKRAKGAEATNKVLAELVDNVARAAALEHKQVSATLHQAQRDNRAGLPATLQRLPGRIIPARHPKGSSFGGHYLPGGHSSAYAAMEGA</sequence>
<proteinExistence type="predicted"/>
<protein>
    <submittedName>
        <fullName evidence="1">Uncharacterized protein</fullName>
    </submittedName>
</protein>
<evidence type="ECO:0000313" key="1">
    <source>
        <dbReference type="EMBL" id="EEG10270.1"/>
    </source>
</evidence>
<name>B9YYR7_9NEIS</name>
<gene>
    <name evidence="1" type="ORF">FuraDRAFT_0252</name>
</gene>
<comment type="caution">
    <text evidence="1">The sequence shown here is derived from an EMBL/GenBank/DDBJ whole genome shotgun (WGS) entry which is preliminary data.</text>
</comment>
<organism evidence="1 2">
    <name type="scientific">Pseudogulbenkiania ferrooxidans 2002</name>
    <dbReference type="NCBI Taxonomy" id="279714"/>
    <lineage>
        <taxon>Bacteria</taxon>
        <taxon>Pseudomonadati</taxon>
        <taxon>Pseudomonadota</taxon>
        <taxon>Betaproteobacteria</taxon>
        <taxon>Neisseriales</taxon>
        <taxon>Chromobacteriaceae</taxon>
        <taxon>Pseudogulbenkiania</taxon>
    </lineage>
</organism>
<dbReference type="EMBL" id="ACIS01000001">
    <property type="protein sequence ID" value="EEG10270.1"/>
    <property type="molecule type" value="Genomic_DNA"/>
</dbReference>
<dbReference type="RefSeq" id="WP_008952272.1">
    <property type="nucleotide sequence ID" value="NZ_ACIS01000001.1"/>
</dbReference>
<reference evidence="1 2" key="1">
    <citation type="submission" date="2009-02" db="EMBL/GenBank/DDBJ databases">
        <title>Sequencing of the draft genome and assembly of Lutiella nitroferrum 2002.</title>
        <authorList>
            <consortium name="US DOE Joint Genome Institute (JGI-PGF)"/>
            <person name="Lucas S."/>
            <person name="Copeland A."/>
            <person name="Lapidus A."/>
            <person name="Glavina del Rio T."/>
            <person name="Tice H."/>
            <person name="Bruce D."/>
            <person name="Goodwin L."/>
            <person name="Pitluck S."/>
            <person name="Larimer F."/>
            <person name="Land M.L."/>
            <person name="Hauser L."/>
            <person name="Coates J.D."/>
        </authorList>
    </citation>
    <scope>NUCLEOTIDE SEQUENCE [LARGE SCALE GENOMIC DNA]</scope>
    <source>
        <strain evidence="1 2">2002</strain>
    </source>
</reference>
<dbReference type="AlphaFoldDB" id="B9YYR7"/>
<dbReference type="Proteomes" id="UP000003165">
    <property type="component" value="Unassembled WGS sequence"/>
</dbReference>
<keyword evidence="2" id="KW-1185">Reference proteome</keyword>